<name>A0A929PV28_9SPHI</name>
<dbReference type="Proteomes" id="UP000622475">
    <property type="component" value="Unassembled WGS sequence"/>
</dbReference>
<proteinExistence type="predicted"/>
<evidence type="ECO:0000313" key="1">
    <source>
        <dbReference type="EMBL" id="MBE9660561.1"/>
    </source>
</evidence>
<dbReference type="AlphaFoldDB" id="A0A929PV28"/>
<organism evidence="1 2">
    <name type="scientific">Mucilaginibacter myungsuensis</name>
    <dbReference type="NCBI Taxonomy" id="649104"/>
    <lineage>
        <taxon>Bacteria</taxon>
        <taxon>Pseudomonadati</taxon>
        <taxon>Bacteroidota</taxon>
        <taxon>Sphingobacteriia</taxon>
        <taxon>Sphingobacteriales</taxon>
        <taxon>Sphingobacteriaceae</taxon>
        <taxon>Mucilaginibacter</taxon>
    </lineage>
</organism>
<dbReference type="RefSeq" id="WP_194109757.1">
    <property type="nucleotide sequence ID" value="NZ_JADFFL010000001.1"/>
</dbReference>
<protein>
    <submittedName>
        <fullName evidence="1">Uncharacterized protein</fullName>
    </submittedName>
</protein>
<accession>A0A929PV28</accession>
<keyword evidence="2" id="KW-1185">Reference proteome</keyword>
<gene>
    <name evidence="1" type="ORF">IRJ16_01575</name>
</gene>
<comment type="caution">
    <text evidence="1">The sequence shown here is derived from an EMBL/GenBank/DDBJ whole genome shotgun (WGS) entry which is preliminary data.</text>
</comment>
<dbReference type="EMBL" id="JADFFL010000001">
    <property type="protein sequence ID" value="MBE9660561.1"/>
    <property type="molecule type" value="Genomic_DNA"/>
</dbReference>
<reference evidence="1" key="1">
    <citation type="submission" date="2020-10" db="EMBL/GenBank/DDBJ databases">
        <title>Mucilaginibacter mali sp. nov., isolated from rhizosphere soil of apple orchard.</title>
        <authorList>
            <person name="Lee J.-S."/>
            <person name="Kim H.S."/>
            <person name="Kim J.-S."/>
        </authorList>
    </citation>
    <scope>NUCLEOTIDE SEQUENCE</scope>
    <source>
        <strain evidence="1">KCTC 22746</strain>
    </source>
</reference>
<evidence type="ECO:0000313" key="2">
    <source>
        <dbReference type="Proteomes" id="UP000622475"/>
    </source>
</evidence>
<sequence>MTINFIESAEDLAKAKEELSSIIKLDVDLIYNPFQKDFTIFKAFEFDRIYGLNFYKGLTDFLIKNRINEFTFYTLLPNPEDYFHHHFAKYSIVKVNANLSHDDFWDFLDTDPGNSPADALIFNAETVALYSKESSWGIVGSKDLEIGIIGFREEKVQKEFIRCFDPNVFVSIRSRLSDLDDMLNLSIDTKNIHELIIKSYTD</sequence>